<keyword evidence="1 4" id="KW-0378">Hydrolase</keyword>
<keyword evidence="2" id="KW-0326">Glycosidase</keyword>
<reference evidence="5" key="1">
    <citation type="submission" date="2017-02" db="EMBL/GenBank/DDBJ databases">
        <authorList>
            <person name="Varghese N."/>
            <person name="Submissions S."/>
        </authorList>
    </citation>
    <scope>NUCLEOTIDE SEQUENCE [LARGE SCALE GENOMIC DNA]</scope>
    <source>
        <strain evidence="5">ATCC 25662</strain>
    </source>
</reference>
<dbReference type="GO" id="GO:0008477">
    <property type="term" value="F:purine nucleosidase activity"/>
    <property type="evidence" value="ECO:0007669"/>
    <property type="project" value="TreeGrafter"/>
</dbReference>
<dbReference type="Gene3D" id="3.90.245.10">
    <property type="entry name" value="Ribonucleoside hydrolase-like"/>
    <property type="match status" value="1"/>
</dbReference>
<dbReference type="AlphaFoldDB" id="A0A1T4MDJ4"/>
<evidence type="ECO:0000256" key="2">
    <source>
        <dbReference type="ARBA" id="ARBA00023295"/>
    </source>
</evidence>
<dbReference type="PANTHER" id="PTHR12304">
    <property type="entry name" value="INOSINE-URIDINE PREFERRING NUCLEOSIDE HYDROLASE"/>
    <property type="match status" value="1"/>
</dbReference>
<dbReference type="CDD" id="cd02651">
    <property type="entry name" value="nuc_hydro_IU_UC_XIUA"/>
    <property type="match status" value="1"/>
</dbReference>
<dbReference type="STRING" id="118967.SAMN02745191_1212"/>
<organism evidence="4 5">
    <name type="scientific">Anaerorhabdus furcosa</name>
    <dbReference type="NCBI Taxonomy" id="118967"/>
    <lineage>
        <taxon>Bacteria</taxon>
        <taxon>Bacillati</taxon>
        <taxon>Bacillota</taxon>
        <taxon>Erysipelotrichia</taxon>
        <taxon>Erysipelotrichales</taxon>
        <taxon>Erysipelotrichaceae</taxon>
        <taxon>Anaerorhabdus</taxon>
    </lineage>
</organism>
<name>A0A1T4MDJ4_9FIRM</name>
<dbReference type="GO" id="GO:0005829">
    <property type="term" value="C:cytosol"/>
    <property type="evidence" value="ECO:0007669"/>
    <property type="project" value="TreeGrafter"/>
</dbReference>
<gene>
    <name evidence="4" type="ORF">SAMN02745191_1212</name>
</gene>
<evidence type="ECO:0000313" key="4">
    <source>
        <dbReference type="EMBL" id="SJZ65099.1"/>
    </source>
</evidence>
<dbReference type="GO" id="GO:0006152">
    <property type="term" value="P:purine nucleoside catabolic process"/>
    <property type="evidence" value="ECO:0007669"/>
    <property type="project" value="TreeGrafter"/>
</dbReference>
<dbReference type="PANTHER" id="PTHR12304:SF4">
    <property type="entry name" value="URIDINE NUCLEOSIDASE"/>
    <property type="match status" value="1"/>
</dbReference>
<sequence length="308" mass="34890">MRRKIIFDCDPGHDDIFAILFALAHPEEFEILGFATVAGNQTLDKVSNNLANVLDFLHLDLPIYKGYDKPIAKPLEVQPLAHGESGLDGPVFPKKEHQFQTKHAIEFYKEMLETHDQISIIAIGPLTNVALMLKTYPHLIHKIECISCMGGGIHEGNIQKRSEFNIYHDPEAAKIVFESGVPVILNPLEVCVAGGITFAEMDLFNTKAPVSKLVYELFEFYSRYSKEHNMSSSPIFDVCPLFYLYKPEFFKGFKANVFIELNGNYTRGMTVVEESEQGNTLVLFDVDRDGFIQSFIESIFTLDRNLQL</sequence>
<dbReference type="InterPro" id="IPR023186">
    <property type="entry name" value="IUNH"/>
</dbReference>
<dbReference type="InterPro" id="IPR001910">
    <property type="entry name" value="Inosine/uridine_hydrolase_dom"/>
</dbReference>
<dbReference type="OrthoDB" id="9797882at2"/>
<dbReference type="Proteomes" id="UP000243297">
    <property type="component" value="Unassembled WGS sequence"/>
</dbReference>
<evidence type="ECO:0000313" key="5">
    <source>
        <dbReference type="Proteomes" id="UP000243297"/>
    </source>
</evidence>
<dbReference type="InterPro" id="IPR036452">
    <property type="entry name" value="Ribo_hydro-like"/>
</dbReference>
<dbReference type="EMBL" id="FUWY01000003">
    <property type="protein sequence ID" value="SJZ65099.1"/>
    <property type="molecule type" value="Genomic_DNA"/>
</dbReference>
<protein>
    <submittedName>
        <fullName evidence="4">Pyrimidine-specific ribonucleoside hydrolase</fullName>
    </submittedName>
</protein>
<dbReference type="Pfam" id="PF01156">
    <property type="entry name" value="IU_nuc_hydro"/>
    <property type="match status" value="1"/>
</dbReference>
<feature type="domain" description="Inosine/uridine-preferring nucleoside hydrolase" evidence="3">
    <location>
        <begin position="5"/>
        <end position="292"/>
    </location>
</feature>
<dbReference type="RefSeq" id="WP_078711623.1">
    <property type="nucleotide sequence ID" value="NZ_FUWY01000003.1"/>
</dbReference>
<keyword evidence="5" id="KW-1185">Reference proteome</keyword>
<accession>A0A1T4MDJ4</accession>
<evidence type="ECO:0000259" key="3">
    <source>
        <dbReference type="Pfam" id="PF01156"/>
    </source>
</evidence>
<proteinExistence type="predicted"/>
<dbReference type="SUPFAM" id="SSF53590">
    <property type="entry name" value="Nucleoside hydrolase"/>
    <property type="match status" value="1"/>
</dbReference>
<evidence type="ECO:0000256" key="1">
    <source>
        <dbReference type="ARBA" id="ARBA00022801"/>
    </source>
</evidence>